<dbReference type="Proteomes" id="UP000283383">
    <property type="component" value="Unassembled WGS sequence"/>
</dbReference>
<feature type="compositionally biased region" description="Polar residues" evidence="1">
    <location>
        <begin position="9"/>
        <end position="19"/>
    </location>
</feature>
<accession>A0A420HKI7</accession>
<keyword evidence="3" id="KW-1185">Reference proteome</keyword>
<protein>
    <submittedName>
        <fullName evidence="2">Uncharacterized protein</fullName>
    </submittedName>
</protein>
<evidence type="ECO:0000313" key="3">
    <source>
        <dbReference type="Proteomes" id="UP000283383"/>
    </source>
</evidence>
<sequence>MQSNPPTPVTKNHNVSFPTSRRPRMRPVSSASMMEIDEWFEKVGTKIGPAVGNHSQRDKDKRLLFTYRDLNG</sequence>
<comment type="caution">
    <text evidence="2">The sequence shown here is derived from an EMBL/GenBank/DDBJ whole genome shotgun (WGS) entry which is preliminary data.</text>
</comment>
<proteinExistence type="predicted"/>
<dbReference type="AlphaFoldDB" id="A0A420HKI7"/>
<feature type="region of interest" description="Disordered" evidence="1">
    <location>
        <begin position="1"/>
        <end position="29"/>
    </location>
</feature>
<evidence type="ECO:0000256" key="1">
    <source>
        <dbReference type="SAM" id="MobiDB-lite"/>
    </source>
</evidence>
<reference evidence="2 3" key="1">
    <citation type="journal article" date="2018" name="BMC Genomics">
        <title>Comparative genome analyses reveal sequence features reflecting distinct modes of host-adaptation between dicot and monocot powdery mildew.</title>
        <authorList>
            <person name="Wu Y."/>
            <person name="Ma X."/>
            <person name="Pan Z."/>
            <person name="Kale S.D."/>
            <person name="Song Y."/>
            <person name="King H."/>
            <person name="Zhang Q."/>
            <person name="Presley C."/>
            <person name="Deng X."/>
            <person name="Wei C.I."/>
            <person name="Xiao S."/>
        </authorList>
    </citation>
    <scope>NUCLEOTIDE SEQUENCE [LARGE SCALE GENOMIC DNA]</scope>
    <source>
        <strain evidence="2">UMSG3</strain>
    </source>
</reference>
<evidence type="ECO:0000313" key="2">
    <source>
        <dbReference type="EMBL" id="RKF57932.1"/>
    </source>
</evidence>
<feature type="non-terminal residue" evidence="2">
    <location>
        <position position="72"/>
    </location>
</feature>
<dbReference type="EMBL" id="MCBQ01018533">
    <property type="protein sequence ID" value="RKF57932.1"/>
    <property type="molecule type" value="Genomic_DNA"/>
</dbReference>
<gene>
    <name evidence="2" type="ORF">GcM3_185051</name>
</gene>
<name>A0A420HKI7_9PEZI</name>
<organism evidence="2 3">
    <name type="scientific">Golovinomyces cichoracearum</name>
    <dbReference type="NCBI Taxonomy" id="62708"/>
    <lineage>
        <taxon>Eukaryota</taxon>
        <taxon>Fungi</taxon>
        <taxon>Dikarya</taxon>
        <taxon>Ascomycota</taxon>
        <taxon>Pezizomycotina</taxon>
        <taxon>Leotiomycetes</taxon>
        <taxon>Erysiphales</taxon>
        <taxon>Erysiphaceae</taxon>
        <taxon>Golovinomyces</taxon>
    </lineage>
</organism>